<feature type="compositionally biased region" description="Polar residues" evidence="1">
    <location>
        <begin position="528"/>
        <end position="545"/>
    </location>
</feature>
<name>A0A8B6FF19_MYTGA</name>
<proteinExistence type="predicted"/>
<evidence type="ECO:0000313" key="3">
    <source>
        <dbReference type="Proteomes" id="UP000596742"/>
    </source>
</evidence>
<feature type="region of interest" description="Disordered" evidence="1">
    <location>
        <begin position="518"/>
        <end position="545"/>
    </location>
</feature>
<protein>
    <recommendedName>
        <fullName evidence="4">DUF3987 domain-containing protein</fullName>
    </recommendedName>
</protein>
<dbReference type="OrthoDB" id="5985115at2759"/>
<sequence>MTNSMNSSTFQMRLKKAVERQPNMELLPKSFKEDTEKAARCMSCPSMGILVGTLLNLQYVMSYAFAKVQKTDWIEPLLSWPLIFMPSGTRKSSIHKFTIDMLYNVEKEVNKDLDIKEQKSFTVQECTIEKLGRLMEENNGKKVWFLDEGDILFQQIGMYSKERQITREEAVLLQSYNGSGWKHETVTSTSFSLRRTSLIVGGLTQSKKATKILQEDKIDSGLLPRFIFLFLEPVFEELDSMKPVNNNYRLRIHNMLLDAMRSHGENDENVYTLFRQSPAYIKFRKFYSDNISAIESTCYNPNNDLINAFKGKLPGKVLRLSATLTCLFSMYSEKSKKEMQEYENEQEINLKEELADITIPEMSQSNSQEEDDEIENQKMIKCMAMDFAIEVVSTSYQQIMEILGGEPTITKIEKSMIGKLIVFGGKVLHLTVINDTHYLGKGIGRNEIEKCFETMEEIGYGKKSHQNSGQKGNRKPVIFEMKDKILEIMDDNALIRKSLYDNGVSYSELESAINKPNRIPRKRHLMEDNSNANGGKENVLQTEET</sequence>
<dbReference type="InterPro" id="IPR025048">
    <property type="entry name" value="DUF3987"/>
</dbReference>
<reference evidence="2" key="1">
    <citation type="submission" date="2018-11" db="EMBL/GenBank/DDBJ databases">
        <authorList>
            <person name="Alioto T."/>
            <person name="Alioto T."/>
        </authorList>
    </citation>
    <scope>NUCLEOTIDE SEQUENCE</scope>
</reference>
<evidence type="ECO:0000313" key="2">
    <source>
        <dbReference type="EMBL" id="VDI47869.1"/>
    </source>
</evidence>
<dbReference type="AlphaFoldDB" id="A0A8B6FF19"/>
<gene>
    <name evidence="2" type="ORF">MGAL_10B024842</name>
</gene>
<accession>A0A8B6FF19</accession>
<keyword evidence="3" id="KW-1185">Reference proteome</keyword>
<comment type="caution">
    <text evidence="2">The sequence shown here is derived from an EMBL/GenBank/DDBJ whole genome shotgun (WGS) entry which is preliminary data.</text>
</comment>
<dbReference type="Pfam" id="PF13148">
    <property type="entry name" value="DUF3987"/>
    <property type="match status" value="1"/>
</dbReference>
<evidence type="ECO:0008006" key="4">
    <source>
        <dbReference type="Google" id="ProtNLM"/>
    </source>
</evidence>
<evidence type="ECO:0000256" key="1">
    <source>
        <dbReference type="SAM" id="MobiDB-lite"/>
    </source>
</evidence>
<dbReference type="EMBL" id="UYJE01006661">
    <property type="protein sequence ID" value="VDI47869.1"/>
    <property type="molecule type" value="Genomic_DNA"/>
</dbReference>
<dbReference type="Proteomes" id="UP000596742">
    <property type="component" value="Unassembled WGS sequence"/>
</dbReference>
<organism evidence="2 3">
    <name type="scientific">Mytilus galloprovincialis</name>
    <name type="common">Mediterranean mussel</name>
    <dbReference type="NCBI Taxonomy" id="29158"/>
    <lineage>
        <taxon>Eukaryota</taxon>
        <taxon>Metazoa</taxon>
        <taxon>Spiralia</taxon>
        <taxon>Lophotrochozoa</taxon>
        <taxon>Mollusca</taxon>
        <taxon>Bivalvia</taxon>
        <taxon>Autobranchia</taxon>
        <taxon>Pteriomorphia</taxon>
        <taxon>Mytilida</taxon>
        <taxon>Mytiloidea</taxon>
        <taxon>Mytilidae</taxon>
        <taxon>Mytilinae</taxon>
        <taxon>Mytilus</taxon>
    </lineage>
</organism>